<feature type="region of interest" description="Disordered" evidence="1">
    <location>
        <begin position="147"/>
        <end position="268"/>
    </location>
</feature>
<dbReference type="Pfam" id="PF16009">
    <property type="entry name" value="DUF4779"/>
    <property type="match status" value="1"/>
</dbReference>
<evidence type="ECO:0000256" key="2">
    <source>
        <dbReference type="SAM" id="SignalP"/>
    </source>
</evidence>
<dbReference type="AlphaFoldDB" id="A0A9P0JWP5"/>
<keyword evidence="4" id="KW-1185">Reference proteome</keyword>
<evidence type="ECO:0000313" key="4">
    <source>
        <dbReference type="Proteomes" id="UP001152888"/>
    </source>
</evidence>
<dbReference type="EMBL" id="CAKOFQ010006679">
    <property type="protein sequence ID" value="CAH1958857.1"/>
    <property type="molecule type" value="Genomic_DNA"/>
</dbReference>
<evidence type="ECO:0000313" key="3">
    <source>
        <dbReference type="EMBL" id="CAH1958857.1"/>
    </source>
</evidence>
<accession>A0A9P0JWP5</accession>
<feature type="signal peptide" evidence="2">
    <location>
        <begin position="1"/>
        <end position="18"/>
    </location>
</feature>
<organism evidence="3 4">
    <name type="scientific">Acanthoscelides obtectus</name>
    <name type="common">Bean weevil</name>
    <name type="synonym">Bruchus obtectus</name>
    <dbReference type="NCBI Taxonomy" id="200917"/>
    <lineage>
        <taxon>Eukaryota</taxon>
        <taxon>Metazoa</taxon>
        <taxon>Ecdysozoa</taxon>
        <taxon>Arthropoda</taxon>
        <taxon>Hexapoda</taxon>
        <taxon>Insecta</taxon>
        <taxon>Pterygota</taxon>
        <taxon>Neoptera</taxon>
        <taxon>Endopterygota</taxon>
        <taxon>Coleoptera</taxon>
        <taxon>Polyphaga</taxon>
        <taxon>Cucujiformia</taxon>
        <taxon>Chrysomeloidea</taxon>
        <taxon>Chrysomelidae</taxon>
        <taxon>Bruchinae</taxon>
        <taxon>Bruchini</taxon>
        <taxon>Acanthoscelides</taxon>
    </lineage>
</organism>
<feature type="chain" id="PRO_5040414381" evidence="2">
    <location>
        <begin position="19"/>
        <end position="268"/>
    </location>
</feature>
<feature type="compositionally biased region" description="Basic residues" evidence="1">
    <location>
        <begin position="250"/>
        <end position="260"/>
    </location>
</feature>
<dbReference type="InterPro" id="IPR031959">
    <property type="entry name" value="DUF4779"/>
</dbReference>
<gene>
    <name evidence="3" type="ORF">ACAOBT_LOCUS2884</name>
</gene>
<reference evidence="3" key="1">
    <citation type="submission" date="2022-03" db="EMBL/GenBank/DDBJ databases">
        <authorList>
            <person name="Sayadi A."/>
        </authorList>
    </citation>
    <scope>NUCLEOTIDE SEQUENCE</scope>
</reference>
<sequence length="268" mass="30256">MLVKQLVLILVYLASTKAKTHSTTMIEKKKDLESSASSYSYHSNHGTPFNIAKIEHEMSPVVADMAYPDETMVMVVQQAPQELPPITAGTAKYQDVQLPLIHAPGLIEAPALAKRYVIDKEKLKPMYPYAEGYYSFLHHEAPKKFAIAKGGKSRGKDTSEQKRGRSRKNFVKEEGSSYDEGHKAEHGEKADTAYGKERAFAKGSKGEHGDEEQKLYHEENGEHKKNYQDEADRYGEHHAYGNQKRVGNLMKRKGMTKGKKHQDITQYS</sequence>
<feature type="compositionally biased region" description="Basic and acidic residues" evidence="1">
    <location>
        <begin position="154"/>
        <end position="163"/>
    </location>
</feature>
<evidence type="ECO:0000256" key="1">
    <source>
        <dbReference type="SAM" id="MobiDB-lite"/>
    </source>
</evidence>
<protein>
    <submittedName>
        <fullName evidence="3">Uncharacterized protein</fullName>
    </submittedName>
</protein>
<dbReference type="Proteomes" id="UP001152888">
    <property type="component" value="Unassembled WGS sequence"/>
</dbReference>
<comment type="caution">
    <text evidence="3">The sequence shown here is derived from an EMBL/GenBank/DDBJ whole genome shotgun (WGS) entry which is preliminary data.</text>
</comment>
<keyword evidence="2" id="KW-0732">Signal</keyword>
<name>A0A9P0JWP5_ACAOB</name>
<feature type="compositionally biased region" description="Basic and acidic residues" evidence="1">
    <location>
        <begin position="170"/>
        <end position="239"/>
    </location>
</feature>
<proteinExistence type="predicted"/>